<feature type="transmembrane region" description="Helical" evidence="2">
    <location>
        <begin position="53"/>
        <end position="72"/>
    </location>
</feature>
<evidence type="ECO:0000256" key="2">
    <source>
        <dbReference type="SAM" id="Phobius"/>
    </source>
</evidence>
<keyword evidence="4" id="KW-1185">Reference proteome</keyword>
<protein>
    <submittedName>
        <fullName evidence="3">Uncharacterized protein</fullName>
    </submittedName>
</protein>
<proteinExistence type="predicted"/>
<dbReference type="Proteomes" id="UP001497457">
    <property type="component" value="Chromosome 35b"/>
</dbReference>
<sequence>MDGGKNGARQRPPARGKGKAPAPPPPPPGHEEENGGGHRRGGGQKRQIWRLRVSRVVIALAVMIAAALYILFAEHLAVPPPSAVWFFVAFMLWIIGLSMLYSSMK</sequence>
<keyword evidence="2" id="KW-0472">Membrane</keyword>
<feature type="region of interest" description="Disordered" evidence="1">
    <location>
        <begin position="1"/>
        <end position="45"/>
    </location>
</feature>
<keyword evidence="2" id="KW-0812">Transmembrane</keyword>
<organism evidence="3 4">
    <name type="scientific">Urochloa decumbens</name>
    <dbReference type="NCBI Taxonomy" id="240449"/>
    <lineage>
        <taxon>Eukaryota</taxon>
        <taxon>Viridiplantae</taxon>
        <taxon>Streptophyta</taxon>
        <taxon>Embryophyta</taxon>
        <taxon>Tracheophyta</taxon>
        <taxon>Spermatophyta</taxon>
        <taxon>Magnoliopsida</taxon>
        <taxon>Liliopsida</taxon>
        <taxon>Poales</taxon>
        <taxon>Poaceae</taxon>
        <taxon>PACMAD clade</taxon>
        <taxon>Panicoideae</taxon>
        <taxon>Panicodae</taxon>
        <taxon>Paniceae</taxon>
        <taxon>Melinidinae</taxon>
        <taxon>Urochloa</taxon>
    </lineage>
</organism>
<reference evidence="3" key="1">
    <citation type="submission" date="2024-10" db="EMBL/GenBank/DDBJ databases">
        <authorList>
            <person name="Ryan C."/>
        </authorList>
    </citation>
    <scope>NUCLEOTIDE SEQUENCE [LARGE SCALE GENOMIC DNA]</scope>
</reference>
<accession>A0ABC9E1P3</accession>
<evidence type="ECO:0000313" key="4">
    <source>
        <dbReference type="Proteomes" id="UP001497457"/>
    </source>
</evidence>
<keyword evidence="2" id="KW-1133">Transmembrane helix</keyword>
<dbReference type="EMBL" id="OZ075145">
    <property type="protein sequence ID" value="CAL5049355.1"/>
    <property type="molecule type" value="Genomic_DNA"/>
</dbReference>
<name>A0ABC9E1P3_9POAL</name>
<evidence type="ECO:0000313" key="3">
    <source>
        <dbReference type="EMBL" id="CAL5049355.1"/>
    </source>
</evidence>
<gene>
    <name evidence="3" type="ORF">URODEC1_LOCUS90955</name>
</gene>
<evidence type="ECO:0000256" key="1">
    <source>
        <dbReference type="SAM" id="MobiDB-lite"/>
    </source>
</evidence>
<dbReference type="AlphaFoldDB" id="A0ABC9E1P3"/>
<feature type="transmembrane region" description="Helical" evidence="2">
    <location>
        <begin position="84"/>
        <end position="102"/>
    </location>
</feature>